<evidence type="ECO:0000256" key="1">
    <source>
        <dbReference type="ARBA" id="ARBA00004844"/>
    </source>
</evidence>
<dbReference type="RefSeq" id="WP_169276679.1">
    <property type="nucleotide sequence ID" value="NZ_JABBCP010000001.1"/>
</dbReference>
<evidence type="ECO:0000256" key="10">
    <source>
        <dbReference type="HAMAP-Rule" id="MF_00139"/>
    </source>
</evidence>
<dbReference type="Gene3D" id="3.40.140.20">
    <property type="match status" value="2"/>
</dbReference>
<evidence type="ECO:0000256" key="9">
    <source>
        <dbReference type="ARBA" id="ARBA00050687"/>
    </source>
</evidence>
<accession>A0A7X9UAE9</accession>
<evidence type="ECO:0000256" key="4">
    <source>
        <dbReference type="ARBA" id="ARBA00022679"/>
    </source>
</evidence>
<dbReference type="UniPathway" id="UPA00074">
    <property type="reaction ID" value="UER00133"/>
</dbReference>
<comment type="domain">
    <text evidence="10">The IMP cyclohydrolase activity resides in the N-terminal region.</text>
</comment>
<protein>
    <recommendedName>
        <fullName evidence="10">Bifunctional purine biosynthesis protein PurH</fullName>
    </recommendedName>
    <domain>
        <recommendedName>
            <fullName evidence="10">Phosphoribosylaminoimidazolecarboxamide formyltransferase</fullName>
            <ecNumber evidence="10">2.1.2.3</ecNumber>
        </recommendedName>
        <alternativeName>
            <fullName evidence="10">AICAR transformylase</fullName>
        </alternativeName>
    </domain>
    <domain>
        <recommendedName>
            <fullName evidence="10">IMP cyclohydrolase</fullName>
            <ecNumber evidence="10">3.5.4.10</ecNumber>
        </recommendedName>
        <alternativeName>
            <fullName evidence="10">ATIC</fullName>
        </alternativeName>
        <alternativeName>
            <fullName evidence="10">IMP synthase</fullName>
        </alternativeName>
        <alternativeName>
            <fullName evidence="10">Inosinicase</fullName>
        </alternativeName>
    </domain>
</protein>
<dbReference type="GO" id="GO:0005829">
    <property type="term" value="C:cytosol"/>
    <property type="evidence" value="ECO:0007669"/>
    <property type="project" value="TreeGrafter"/>
</dbReference>
<dbReference type="GO" id="GO:0003937">
    <property type="term" value="F:IMP cyclohydrolase activity"/>
    <property type="evidence" value="ECO:0007669"/>
    <property type="project" value="UniProtKB-UniRule"/>
</dbReference>
<comment type="pathway">
    <text evidence="2 10">Purine metabolism; IMP biosynthesis via de novo pathway; 5-formamido-1-(5-phospho-D-ribosyl)imidazole-4-carboxamide from 5-amino-1-(5-phospho-D-ribosyl)imidazole-4-carboxamide (10-formyl THF route): step 1/1.</text>
</comment>
<organism evidence="12 13">
    <name type="scientific">Collinsella acetigenes</name>
    <dbReference type="NCBI Taxonomy" id="2713419"/>
    <lineage>
        <taxon>Bacteria</taxon>
        <taxon>Bacillati</taxon>
        <taxon>Actinomycetota</taxon>
        <taxon>Coriobacteriia</taxon>
        <taxon>Coriobacteriales</taxon>
        <taxon>Coriobacteriaceae</taxon>
        <taxon>Collinsella</taxon>
    </lineage>
</organism>
<evidence type="ECO:0000256" key="2">
    <source>
        <dbReference type="ARBA" id="ARBA00004954"/>
    </source>
</evidence>
<dbReference type="PANTHER" id="PTHR11692:SF0">
    <property type="entry name" value="BIFUNCTIONAL PURINE BIOSYNTHESIS PROTEIN ATIC"/>
    <property type="match status" value="1"/>
</dbReference>
<dbReference type="PANTHER" id="PTHR11692">
    <property type="entry name" value="BIFUNCTIONAL PURINE BIOSYNTHESIS PROTEIN PURH"/>
    <property type="match status" value="1"/>
</dbReference>
<comment type="caution">
    <text evidence="12">The sequence shown here is derived from an EMBL/GenBank/DDBJ whole genome shotgun (WGS) entry which is preliminary data.</text>
</comment>
<evidence type="ECO:0000256" key="5">
    <source>
        <dbReference type="ARBA" id="ARBA00022755"/>
    </source>
</evidence>
<evidence type="ECO:0000256" key="6">
    <source>
        <dbReference type="ARBA" id="ARBA00022801"/>
    </source>
</evidence>
<evidence type="ECO:0000259" key="11">
    <source>
        <dbReference type="PROSITE" id="PS51855"/>
    </source>
</evidence>
<comment type="catalytic activity">
    <reaction evidence="8 10">
        <text>(6R)-10-formyltetrahydrofolate + 5-amino-1-(5-phospho-beta-D-ribosyl)imidazole-4-carboxamide = 5-formamido-1-(5-phospho-D-ribosyl)imidazole-4-carboxamide + (6S)-5,6,7,8-tetrahydrofolate</text>
        <dbReference type="Rhea" id="RHEA:22192"/>
        <dbReference type="ChEBI" id="CHEBI:57453"/>
        <dbReference type="ChEBI" id="CHEBI:58467"/>
        <dbReference type="ChEBI" id="CHEBI:58475"/>
        <dbReference type="ChEBI" id="CHEBI:195366"/>
        <dbReference type="EC" id="2.1.2.3"/>
    </reaction>
</comment>
<dbReference type="FunFam" id="3.40.140.20:FF:000001">
    <property type="entry name" value="Bifunctional purine biosynthesis protein PurH"/>
    <property type="match status" value="1"/>
</dbReference>
<keyword evidence="6 10" id="KW-0378">Hydrolase</keyword>
<evidence type="ECO:0000256" key="3">
    <source>
        <dbReference type="ARBA" id="ARBA00007667"/>
    </source>
</evidence>
<comment type="catalytic activity">
    <reaction evidence="9 10">
        <text>IMP + H2O = 5-formamido-1-(5-phospho-D-ribosyl)imidazole-4-carboxamide</text>
        <dbReference type="Rhea" id="RHEA:18445"/>
        <dbReference type="ChEBI" id="CHEBI:15377"/>
        <dbReference type="ChEBI" id="CHEBI:58053"/>
        <dbReference type="ChEBI" id="CHEBI:58467"/>
        <dbReference type="EC" id="3.5.4.10"/>
    </reaction>
</comment>
<dbReference type="SMART" id="SM00851">
    <property type="entry name" value="MGS"/>
    <property type="match status" value="1"/>
</dbReference>
<dbReference type="NCBIfam" id="TIGR00355">
    <property type="entry name" value="purH"/>
    <property type="match status" value="1"/>
</dbReference>
<dbReference type="GO" id="GO:0004643">
    <property type="term" value="F:phosphoribosylaminoimidazolecarboxamide formyltransferase activity"/>
    <property type="evidence" value="ECO:0007669"/>
    <property type="project" value="UniProtKB-UniRule"/>
</dbReference>
<keyword evidence="13" id="KW-1185">Reference proteome</keyword>
<dbReference type="Gene3D" id="3.40.50.1380">
    <property type="entry name" value="Methylglyoxal synthase-like domain"/>
    <property type="match status" value="1"/>
</dbReference>
<dbReference type="HAMAP" id="MF_00139">
    <property type="entry name" value="PurH"/>
    <property type="match status" value="1"/>
</dbReference>
<evidence type="ECO:0000313" key="13">
    <source>
        <dbReference type="Proteomes" id="UP000546970"/>
    </source>
</evidence>
<dbReference type="Pfam" id="PF01808">
    <property type="entry name" value="AICARFT_IMPCHas"/>
    <property type="match status" value="1"/>
</dbReference>
<dbReference type="AlphaFoldDB" id="A0A7X9UAE9"/>
<gene>
    <name evidence="10 12" type="primary">purH</name>
    <name evidence="12" type="ORF">HF320_00990</name>
</gene>
<evidence type="ECO:0000256" key="7">
    <source>
        <dbReference type="ARBA" id="ARBA00023268"/>
    </source>
</evidence>
<dbReference type="InterPro" id="IPR002695">
    <property type="entry name" value="PurH-like"/>
</dbReference>
<dbReference type="SUPFAM" id="SSF53927">
    <property type="entry name" value="Cytidine deaminase-like"/>
    <property type="match status" value="1"/>
</dbReference>
<dbReference type="Pfam" id="PF02142">
    <property type="entry name" value="MGS"/>
    <property type="match status" value="1"/>
</dbReference>
<dbReference type="GO" id="GO:0006189">
    <property type="term" value="P:'de novo' IMP biosynthetic process"/>
    <property type="evidence" value="ECO:0007669"/>
    <property type="project" value="UniProtKB-UniRule"/>
</dbReference>
<dbReference type="CDD" id="cd01421">
    <property type="entry name" value="IMPCH"/>
    <property type="match status" value="1"/>
</dbReference>
<evidence type="ECO:0000256" key="8">
    <source>
        <dbReference type="ARBA" id="ARBA00050488"/>
    </source>
</evidence>
<sequence>MAADVKIGRALISVTDKTGVVDFARALVDDFGVEIISTGGTAKAIEAAGVPVTPIEEFTGYPEMMDGRVKTLHPKVHGALLCRRDSEEHMAQASEHDIKMIDLVAVNLYEFEKTVASPDVTFADAIEHIDIGGPSMLRSAAKNNDSVTVVCDPSDYAMVLDEMHRHKGATTLGTRRRLAAKTYTRTAAYDTAISTWLNSYLAEEAPEASASAAFVPPAAIDLHLEKVEDLRYGENPHQAAAVYRFADEFGNFASSANPLVGAKQIQGKPLSYNNLLDADAAWNAVREFDEPAAIILKHQNPCGSAVAKTVTEAYDRAFACDPKSAYGGIIALNREVPLELVEHFADRDKLFVEVLIAPSFTDEALERLSRRKNLRVLETGGADGHAHLEARTVDGGMLVQAVDTVSEDPSTFTFPTTRKPTDKEMDDLLFAWRVVKTVKSNAILIAKDQSGIGMGPGQPNRVDSALFACERAEETCKRMGVEAGGFAAASDAFFPFRDNVDVLAAHGVTAIIQPGGSMRDEESIQACDDHGVAMVFTGARHFRH</sequence>
<dbReference type="FunFam" id="3.40.50.1380:FF:000001">
    <property type="entry name" value="Bifunctional purine biosynthesis protein PurH"/>
    <property type="match status" value="1"/>
</dbReference>
<dbReference type="EC" id="2.1.2.3" evidence="10"/>
<comment type="similarity">
    <text evidence="3 10">Belongs to the PurH family.</text>
</comment>
<dbReference type="EC" id="3.5.4.10" evidence="10"/>
<feature type="domain" description="MGS-like" evidence="11">
    <location>
        <begin position="1"/>
        <end position="151"/>
    </location>
</feature>
<name>A0A7X9UAE9_9ACTN</name>
<evidence type="ECO:0000313" key="12">
    <source>
        <dbReference type="EMBL" id="NMF54910.1"/>
    </source>
</evidence>
<dbReference type="SMART" id="SM00798">
    <property type="entry name" value="AICARFT_IMPCHas"/>
    <property type="match status" value="1"/>
</dbReference>
<dbReference type="SUPFAM" id="SSF52335">
    <property type="entry name" value="Methylglyoxal synthase-like"/>
    <property type="match status" value="1"/>
</dbReference>
<keyword evidence="5 10" id="KW-0658">Purine biosynthesis</keyword>
<dbReference type="InterPro" id="IPR016193">
    <property type="entry name" value="Cytidine_deaminase-like"/>
</dbReference>
<dbReference type="PIRSF" id="PIRSF000414">
    <property type="entry name" value="AICARFT_IMPCHas"/>
    <property type="match status" value="1"/>
</dbReference>
<keyword evidence="4 10" id="KW-0808">Transferase</keyword>
<dbReference type="NCBIfam" id="NF002049">
    <property type="entry name" value="PRK00881.1"/>
    <property type="match status" value="1"/>
</dbReference>
<dbReference type="InterPro" id="IPR011607">
    <property type="entry name" value="MGS-like_dom"/>
</dbReference>
<keyword evidence="7 10" id="KW-0511">Multifunctional enzyme</keyword>
<dbReference type="PROSITE" id="PS51855">
    <property type="entry name" value="MGS"/>
    <property type="match status" value="1"/>
</dbReference>
<dbReference type="InterPro" id="IPR036914">
    <property type="entry name" value="MGS-like_dom_sf"/>
</dbReference>
<dbReference type="Proteomes" id="UP000546970">
    <property type="component" value="Unassembled WGS sequence"/>
</dbReference>
<dbReference type="InterPro" id="IPR024051">
    <property type="entry name" value="AICAR_Tfase_dup_dom_sf"/>
</dbReference>
<reference evidence="12 13" key="1">
    <citation type="submission" date="2020-04" db="EMBL/GenBank/DDBJ databases">
        <title>Collinsella sp. KGMB02528 nov., an anaerobic actinobacterium isolated from human feces.</title>
        <authorList>
            <person name="Han K.-I."/>
            <person name="Eom M.K."/>
            <person name="Kim J.-S."/>
            <person name="Lee K.C."/>
            <person name="Suh M.K."/>
            <person name="Park S.-H."/>
            <person name="Lee J.H."/>
            <person name="Kang S.W."/>
            <person name="Park J.-E."/>
            <person name="Oh B.S."/>
            <person name="Yu S.Y."/>
            <person name="Choi S.-H."/>
            <person name="Lee D.H."/>
            <person name="Yoon H."/>
            <person name="Kim B.-Y."/>
            <person name="Lee J.H."/>
            <person name="Lee J.-S."/>
        </authorList>
    </citation>
    <scope>NUCLEOTIDE SEQUENCE [LARGE SCALE GENOMIC DNA]</scope>
    <source>
        <strain evidence="12 13">KGMB02528</strain>
    </source>
</reference>
<comment type="pathway">
    <text evidence="1 10">Purine metabolism; IMP biosynthesis via de novo pathway; IMP from 5-formamido-1-(5-phospho-D-ribosyl)imidazole-4-carboxamide: step 1/1.</text>
</comment>
<dbReference type="EMBL" id="JABBCP010000001">
    <property type="protein sequence ID" value="NMF54910.1"/>
    <property type="molecule type" value="Genomic_DNA"/>
</dbReference>
<proteinExistence type="inferred from homology"/>